<evidence type="ECO:0000256" key="2">
    <source>
        <dbReference type="ARBA" id="ARBA00010790"/>
    </source>
</evidence>
<dbReference type="InParanoid" id="A0A6J0BCT8"/>
<dbReference type="Pfam" id="PF00732">
    <property type="entry name" value="GMC_oxred_N"/>
    <property type="match status" value="1"/>
</dbReference>
<dbReference type="PROSITE" id="PS00624">
    <property type="entry name" value="GMC_OXRED_2"/>
    <property type="match status" value="1"/>
</dbReference>
<keyword evidence="4 5" id="KW-0274">FAD</keyword>
<comment type="similarity">
    <text evidence="2">Belongs to the GMC oxidoreductase family.</text>
</comment>
<gene>
    <name evidence="8" type="primary">LOC107219137</name>
</gene>
<dbReference type="PANTHER" id="PTHR11552">
    <property type="entry name" value="GLUCOSE-METHANOL-CHOLINE GMC OXIDOREDUCTASE"/>
    <property type="match status" value="1"/>
</dbReference>
<dbReference type="InterPro" id="IPR000172">
    <property type="entry name" value="GMC_OxRdtase_N"/>
</dbReference>
<dbReference type="GeneID" id="107219137"/>
<evidence type="ECO:0000256" key="1">
    <source>
        <dbReference type="ARBA" id="ARBA00001974"/>
    </source>
</evidence>
<keyword evidence="7" id="KW-1185">Reference proteome</keyword>
<dbReference type="RefSeq" id="XP_015512720.2">
    <property type="nucleotide sequence ID" value="XM_015657234.2"/>
</dbReference>
<name>A0A6J0BCT8_NEOLC</name>
<dbReference type="KEGG" id="nlo:107219137"/>
<comment type="cofactor">
    <cofactor evidence="1 5">
        <name>FAD</name>
        <dbReference type="ChEBI" id="CHEBI:57692"/>
    </cofactor>
</comment>
<evidence type="ECO:0000256" key="4">
    <source>
        <dbReference type="ARBA" id="ARBA00022827"/>
    </source>
</evidence>
<keyword evidence="3" id="KW-0285">Flavoprotein</keyword>
<dbReference type="InterPro" id="IPR012132">
    <property type="entry name" value="GMC_OxRdtase"/>
</dbReference>
<accession>A0A6J0BCT8</accession>
<dbReference type="InterPro" id="IPR036188">
    <property type="entry name" value="FAD/NAD-bd_sf"/>
</dbReference>
<reference evidence="8" key="1">
    <citation type="submission" date="2025-08" db="UniProtKB">
        <authorList>
            <consortium name="RefSeq"/>
        </authorList>
    </citation>
    <scope>IDENTIFICATION</scope>
    <source>
        <tissue evidence="8">Thorax and Abdomen</tissue>
    </source>
</reference>
<dbReference type="GO" id="GO:0050660">
    <property type="term" value="F:flavin adenine dinucleotide binding"/>
    <property type="evidence" value="ECO:0007669"/>
    <property type="project" value="InterPro"/>
</dbReference>
<evidence type="ECO:0000256" key="5">
    <source>
        <dbReference type="PIRSR" id="PIRSR000137-2"/>
    </source>
</evidence>
<feature type="domain" description="Glucose-methanol-choline oxidoreductase N-terminal" evidence="6">
    <location>
        <begin position="275"/>
        <end position="289"/>
    </location>
</feature>
<dbReference type="Gene3D" id="3.30.560.10">
    <property type="entry name" value="Glucose Oxidase, domain 3"/>
    <property type="match status" value="2"/>
</dbReference>
<dbReference type="SUPFAM" id="SSF51905">
    <property type="entry name" value="FAD/NAD(P)-binding domain"/>
    <property type="match status" value="1"/>
</dbReference>
<evidence type="ECO:0000259" key="6">
    <source>
        <dbReference type="PROSITE" id="PS00624"/>
    </source>
</evidence>
<evidence type="ECO:0000313" key="8">
    <source>
        <dbReference type="RefSeq" id="XP_015512720.2"/>
    </source>
</evidence>
<protein>
    <submittedName>
        <fullName evidence="8">Glucose dehydrogenase [FAD, quinone]-like</fullName>
    </submittedName>
</protein>
<evidence type="ECO:0000256" key="3">
    <source>
        <dbReference type="ARBA" id="ARBA00022630"/>
    </source>
</evidence>
<dbReference type="SUPFAM" id="SSF54373">
    <property type="entry name" value="FAD-linked reductases, C-terminal domain"/>
    <property type="match status" value="1"/>
</dbReference>
<dbReference type="OrthoDB" id="5428259at2759"/>
<feature type="binding site" evidence="5">
    <location>
        <position position="240"/>
    </location>
    <ligand>
        <name>FAD</name>
        <dbReference type="ChEBI" id="CHEBI:57692"/>
    </ligand>
</feature>
<dbReference type="PANTHER" id="PTHR11552:SF147">
    <property type="entry name" value="CHOLINE DEHYDROGENASE, MITOCHONDRIAL"/>
    <property type="match status" value="1"/>
</dbReference>
<dbReference type="AlphaFoldDB" id="A0A6J0BCT8"/>
<dbReference type="Pfam" id="PF05199">
    <property type="entry name" value="GMC_oxred_C"/>
    <property type="match status" value="1"/>
</dbReference>
<organism evidence="8">
    <name type="scientific">Neodiprion lecontei</name>
    <name type="common">Redheaded pine sawfly</name>
    <dbReference type="NCBI Taxonomy" id="441921"/>
    <lineage>
        <taxon>Eukaryota</taxon>
        <taxon>Metazoa</taxon>
        <taxon>Ecdysozoa</taxon>
        <taxon>Arthropoda</taxon>
        <taxon>Hexapoda</taxon>
        <taxon>Insecta</taxon>
        <taxon>Pterygota</taxon>
        <taxon>Neoptera</taxon>
        <taxon>Endopterygota</taxon>
        <taxon>Hymenoptera</taxon>
        <taxon>Tenthredinoidea</taxon>
        <taxon>Diprionidae</taxon>
        <taxon>Diprioninae</taxon>
        <taxon>Neodiprion</taxon>
    </lineage>
</organism>
<dbReference type="Proteomes" id="UP000829291">
    <property type="component" value="Chromosome 5"/>
</dbReference>
<proteinExistence type="inferred from homology"/>
<dbReference type="PIRSF" id="PIRSF000137">
    <property type="entry name" value="Alcohol_oxidase"/>
    <property type="match status" value="1"/>
</dbReference>
<evidence type="ECO:0000313" key="7">
    <source>
        <dbReference type="Proteomes" id="UP000829291"/>
    </source>
</evidence>
<sequence>MSSSAGSTLQVRLKDKNRLKEQRTSYKYSAMDIYDKYFNWSYNDMENSKLYDYVIVGAGSAGSVIAARLSKAGEKTLLLEAGGAVPPFLNIPVLTPLLQQSVFDWQHVTVPQKHACKGLINNQSKWPMGKILGGSGRLNYMAYVRGHIADYTNWCPDLEESVDKETSSLNVHCDNWYTDLSDAILNGAAELGQNVGNINRDLNIGFMKVELTSKDGERWSTDRLLHRDIEKLTVIANAHVNKVLLKEKKAVGVEFEKLGTQLKAFATKGVILCAGAVGTPKLLMLSGIGPRDHLKGLKIKVVQNLPVGQNLVDHILTGLDLVVLNTTLPLNILNVLNPLSAFNYFFHGKGPWTSAGIEVVGTLHSTKSNRKLDPPDIQLMVMPVGISQDGGIALRKIMGISDEVFRDYFSPLTHETAVSILPVLLHPKSSGEIRLQSSDPAAPPIIDPKYLSVQEDVEVLIDGIQFVKKLIRTRAMQKLGATLYTKHYPSCKEFSFDTSEYWECYVRHVTLTSYHPAGTCRIGSVVDEFFRVYSTENLYVVDASVLPVLPSGNINAVVVMCAEKAARLLINKKFLKQRSQCHMTDFMQYLFYASQVKN</sequence>
<dbReference type="Gene3D" id="3.50.50.60">
    <property type="entry name" value="FAD/NAD(P)-binding domain"/>
    <property type="match status" value="2"/>
</dbReference>
<dbReference type="GO" id="GO:0016614">
    <property type="term" value="F:oxidoreductase activity, acting on CH-OH group of donors"/>
    <property type="evidence" value="ECO:0007669"/>
    <property type="project" value="InterPro"/>
</dbReference>
<dbReference type="InterPro" id="IPR007867">
    <property type="entry name" value="GMC_OxRtase_C"/>
</dbReference>